<dbReference type="InterPro" id="IPR045406">
    <property type="entry name" value="DUF6513"/>
</dbReference>
<sequence length="502" mass="54271">MARERILFLTGHLAHPRLERLLTGLGETDFDWSIADIGVKVAALATGDIIERRLKRPVEADRVMLPGRCRADLDRLSQHFGVAFERGPDELADLPAHLGRKGPPPDLSRHSMRIFSEIVDASALSVEEVVARAAAMRADGADVIDLGCLPDTPFPHMEEMIAALKAQGHAVSVDSADREELARAIAAGADHVLSLTEETLDLAEGSSVMPVLVPARPHDMDSLGRAIETARAMGLRFIADAILDPIHFGFSASLARYHALRAAHPDIEIMMGTGNLTELTDADTSGITAMLLGICSELEIGHLLIVNVSPHTRRTVAEHDLARRMLFAARQDNALPRGYSAGLMTAHDVRPFSASPAEIAEMAADVKDRNYRIQVAEDGVHLYNRDVHVVETDAFEFFPHIDVGEDIGHAFYLGAELQKAEIAFSLGKRYAQDNPLDFGVAAPPREADRTRLEKAGHTLKAKTGKAKGDKDADDNEAAGPASDEAADADEGEASCPISARRC</sequence>
<dbReference type="PROSITE" id="PS50972">
    <property type="entry name" value="PTERIN_BINDING"/>
    <property type="match status" value="1"/>
</dbReference>
<feature type="region of interest" description="Disordered" evidence="1">
    <location>
        <begin position="435"/>
        <end position="502"/>
    </location>
</feature>
<organism evidence="3 4">
    <name type="scientific">Fulvimarina manganoxydans</name>
    <dbReference type="NCBI Taxonomy" id="937218"/>
    <lineage>
        <taxon>Bacteria</taxon>
        <taxon>Pseudomonadati</taxon>
        <taxon>Pseudomonadota</taxon>
        <taxon>Alphaproteobacteria</taxon>
        <taxon>Hyphomicrobiales</taxon>
        <taxon>Aurantimonadaceae</taxon>
        <taxon>Fulvimarina</taxon>
    </lineage>
</organism>
<dbReference type="GO" id="GO:0042558">
    <property type="term" value="P:pteridine-containing compound metabolic process"/>
    <property type="evidence" value="ECO:0007669"/>
    <property type="project" value="InterPro"/>
</dbReference>
<dbReference type="AlphaFoldDB" id="A0A1W2EG67"/>
<reference evidence="3 4" key="1">
    <citation type="submission" date="2017-04" db="EMBL/GenBank/DDBJ databases">
        <authorList>
            <person name="Afonso C.L."/>
            <person name="Miller P.J."/>
            <person name="Scott M.A."/>
            <person name="Spackman E."/>
            <person name="Goraichik I."/>
            <person name="Dimitrov K.M."/>
            <person name="Suarez D.L."/>
            <person name="Swayne D.E."/>
        </authorList>
    </citation>
    <scope>NUCLEOTIDE SEQUENCE [LARGE SCALE GENOMIC DNA]</scope>
    <source>
        <strain evidence="3 4">CGMCC 1.10972</strain>
    </source>
</reference>
<gene>
    <name evidence="3" type="ORF">SAMN06297251_12464</name>
</gene>
<name>A0A1W2EG67_9HYPH</name>
<evidence type="ECO:0000313" key="3">
    <source>
        <dbReference type="EMBL" id="SMD08108.1"/>
    </source>
</evidence>
<feature type="domain" description="Pterin-binding" evidence="2">
    <location>
        <begin position="95"/>
        <end position="358"/>
    </location>
</feature>
<dbReference type="Gene3D" id="3.20.20.20">
    <property type="entry name" value="Dihydropteroate synthase-like"/>
    <property type="match status" value="1"/>
</dbReference>
<evidence type="ECO:0000259" key="2">
    <source>
        <dbReference type="PROSITE" id="PS50972"/>
    </source>
</evidence>
<dbReference type="RefSeq" id="WP_244557039.1">
    <property type="nucleotide sequence ID" value="NZ_FWXR01000024.1"/>
</dbReference>
<protein>
    <submittedName>
        <fullName evidence="3">Dihydropteroate synthase-related protein</fullName>
    </submittedName>
</protein>
<dbReference type="Pfam" id="PF20123">
    <property type="entry name" value="DUF6513"/>
    <property type="match status" value="1"/>
</dbReference>
<dbReference type="SUPFAM" id="SSF51717">
    <property type="entry name" value="Dihydropteroate synthetase-like"/>
    <property type="match status" value="1"/>
</dbReference>
<dbReference type="EMBL" id="FWXR01000024">
    <property type="protein sequence ID" value="SMD08108.1"/>
    <property type="molecule type" value="Genomic_DNA"/>
</dbReference>
<dbReference type="InterPro" id="IPR011005">
    <property type="entry name" value="Dihydropteroate_synth-like_sf"/>
</dbReference>
<dbReference type="Proteomes" id="UP000192656">
    <property type="component" value="Unassembled WGS sequence"/>
</dbReference>
<evidence type="ECO:0000256" key="1">
    <source>
        <dbReference type="SAM" id="MobiDB-lite"/>
    </source>
</evidence>
<dbReference type="InterPro" id="IPR000489">
    <property type="entry name" value="Pterin-binding_dom"/>
</dbReference>
<evidence type="ECO:0000313" key="4">
    <source>
        <dbReference type="Proteomes" id="UP000192656"/>
    </source>
</evidence>
<accession>A0A1W2EG67</accession>
<dbReference type="STRING" id="937218.SAMN06297251_12464"/>
<feature type="compositionally biased region" description="Basic and acidic residues" evidence="1">
    <location>
        <begin position="445"/>
        <end position="456"/>
    </location>
</feature>
<proteinExistence type="predicted"/>
<keyword evidence="4" id="KW-1185">Reference proteome</keyword>